<dbReference type="InterPro" id="IPR036291">
    <property type="entry name" value="NAD(P)-bd_dom_sf"/>
</dbReference>
<evidence type="ECO:0000259" key="4">
    <source>
        <dbReference type="SMART" id="SM00822"/>
    </source>
</evidence>
<dbReference type="InterPro" id="IPR057326">
    <property type="entry name" value="KR_dom"/>
</dbReference>
<dbReference type="GO" id="GO:0016491">
    <property type="term" value="F:oxidoreductase activity"/>
    <property type="evidence" value="ECO:0007669"/>
    <property type="project" value="UniProtKB-KW"/>
</dbReference>
<evidence type="ECO:0000313" key="5">
    <source>
        <dbReference type="EMBL" id="WUM18457.1"/>
    </source>
</evidence>
<dbReference type="InterPro" id="IPR002347">
    <property type="entry name" value="SDR_fam"/>
</dbReference>
<sequence>MSSVRGKVVLITGGARGIGCETARALVGKGAKVVLTDLDEGPLGLIGEELGSSAVTVVADVTDLAAMERAVAAGIEAFGGIDMVLANAGIASYGSVLNTDPIAFRRVVDINITGVFHTVRAALPSVIERKGYILVVSSLAAFTPAPGLAAYNASKAGAENFASALRLEVKHLGVDVGSAHMSWIDTPLVQDAKKDLTAFAEMLDALPGPLSKTTTVDKCVDAFVAGLEKRKRRVFVPGWVGAIGWLRNVITSPIGEKSSLAQAPTVIPKMDAEVAALGRSTSARNIDSGAVVESDH</sequence>
<dbReference type="Pfam" id="PF00106">
    <property type="entry name" value="adh_short"/>
    <property type="match status" value="1"/>
</dbReference>
<evidence type="ECO:0000256" key="3">
    <source>
        <dbReference type="RuleBase" id="RU000363"/>
    </source>
</evidence>
<dbReference type="KEGG" id="whr:OG579_11900"/>
<feature type="domain" description="Ketoreductase" evidence="4">
    <location>
        <begin position="7"/>
        <end position="186"/>
    </location>
</feature>
<accession>A0AAU4JXG5</accession>
<dbReference type="EMBL" id="CP108021">
    <property type="protein sequence ID" value="WUM18457.1"/>
    <property type="molecule type" value="Genomic_DNA"/>
</dbReference>
<dbReference type="Gene3D" id="3.40.50.720">
    <property type="entry name" value="NAD(P)-binding Rossmann-like Domain"/>
    <property type="match status" value="1"/>
</dbReference>
<name>A0AAU4JXG5_9NOCA</name>
<organism evidence="5 6">
    <name type="scientific">Williamsia herbipolensis</name>
    <dbReference type="NCBI Taxonomy" id="1603258"/>
    <lineage>
        <taxon>Bacteria</taxon>
        <taxon>Bacillati</taxon>
        <taxon>Actinomycetota</taxon>
        <taxon>Actinomycetes</taxon>
        <taxon>Mycobacteriales</taxon>
        <taxon>Nocardiaceae</taxon>
        <taxon>Williamsia</taxon>
    </lineage>
</organism>
<dbReference type="RefSeq" id="WP_045820929.1">
    <property type="nucleotide sequence ID" value="NZ_CP108021.1"/>
</dbReference>
<dbReference type="PRINTS" id="PR00081">
    <property type="entry name" value="GDHRDH"/>
</dbReference>
<dbReference type="SMART" id="SM00822">
    <property type="entry name" value="PKS_KR"/>
    <property type="match status" value="1"/>
</dbReference>
<dbReference type="PROSITE" id="PS00061">
    <property type="entry name" value="ADH_SHORT"/>
    <property type="match status" value="1"/>
</dbReference>
<dbReference type="NCBIfam" id="NF004526">
    <property type="entry name" value="PRK05872.1"/>
    <property type="match status" value="1"/>
</dbReference>
<evidence type="ECO:0000313" key="6">
    <source>
        <dbReference type="Proteomes" id="UP001432128"/>
    </source>
</evidence>
<dbReference type="PANTHER" id="PTHR44196">
    <property type="entry name" value="DEHYDROGENASE/REDUCTASE SDR FAMILY MEMBER 7B"/>
    <property type="match status" value="1"/>
</dbReference>
<dbReference type="GO" id="GO:0016020">
    <property type="term" value="C:membrane"/>
    <property type="evidence" value="ECO:0007669"/>
    <property type="project" value="TreeGrafter"/>
</dbReference>
<dbReference type="PANTHER" id="PTHR44196:SF1">
    <property type="entry name" value="DEHYDROGENASE_REDUCTASE SDR FAMILY MEMBER 7B"/>
    <property type="match status" value="1"/>
</dbReference>
<gene>
    <name evidence="5" type="ORF">OG579_11900</name>
</gene>
<dbReference type="PRINTS" id="PR00080">
    <property type="entry name" value="SDRFAMILY"/>
</dbReference>
<dbReference type="AlphaFoldDB" id="A0AAU4JXG5"/>
<dbReference type="Proteomes" id="UP001432128">
    <property type="component" value="Chromosome"/>
</dbReference>
<evidence type="ECO:0000256" key="2">
    <source>
        <dbReference type="ARBA" id="ARBA00023002"/>
    </source>
</evidence>
<reference evidence="5 6" key="1">
    <citation type="submission" date="2022-10" db="EMBL/GenBank/DDBJ databases">
        <title>The complete genomes of actinobacterial strains from the NBC collection.</title>
        <authorList>
            <person name="Joergensen T.S."/>
            <person name="Alvarez Arevalo M."/>
            <person name="Sterndorff E.B."/>
            <person name="Faurdal D."/>
            <person name="Vuksanovic O."/>
            <person name="Mourched A.-S."/>
            <person name="Charusanti P."/>
            <person name="Shaw S."/>
            <person name="Blin K."/>
            <person name="Weber T."/>
        </authorList>
    </citation>
    <scope>NUCLEOTIDE SEQUENCE [LARGE SCALE GENOMIC DNA]</scope>
    <source>
        <strain evidence="5 6">NBC_00319</strain>
    </source>
</reference>
<dbReference type="InterPro" id="IPR020904">
    <property type="entry name" value="Sc_DH/Rdtase_CS"/>
</dbReference>
<evidence type="ECO:0000256" key="1">
    <source>
        <dbReference type="ARBA" id="ARBA00006484"/>
    </source>
</evidence>
<proteinExistence type="inferred from homology"/>
<dbReference type="SUPFAM" id="SSF51735">
    <property type="entry name" value="NAD(P)-binding Rossmann-fold domains"/>
    <property type="match status" value="1"/>
</dbReference>
<keyword evidence="2" id="KW-0560">Oxidoreductase</keyword>
<keyword evidence="6" id="KW-1185">Reference proteome</keyword>
<dbReference type="CDD" id="cd05233">
    <property type="entry name" value="SDR_c"/>
    <property type="match status" value="1"/>
</dbReference>
<protein>
    <submittedName>
        <fullName evidence="5">SDR family oxidoreductase</fullName>
    </submittedName>
</protein>
<comment type="similarity">
    <text evidence="1 3">Belongs to the short-chain dehydrogenases/reductases (SDR) family.</text>
</comment>